<reference evidence="2" key="2">
    <citation type="journal article" date="2014" name="ISME J.">
        <title>Microbial stratification in low pH oxic and suboxic macroscopic growths along an acid mine drainage.</title>
        <authorList>
            <person name="Mendez-Garcia C."/>
            <person name="Mesa V."/>
            <person name="Sprenger R.R."/>
            <person name="Richter M."/>
            <person name="Diez M.S."/>
            <person name="Solano J."/>
            <person name="Bargiela R."/>
            <person name="Golyshina O.V."/>
            <person name="Manteca A."/>
            <person name="Ramos J.L."/>
            <person name="Gallego J.R."/>
            <person name="Llorente I."/>
            <person name="Martins Dos Santos V.A."/>
            <person name="Jensen O.N."/>
            <person name="Pelaez A.I."/>
            <person name="Sanchez J."/>
            <person name="Ferrer M."/>
        </authorList>
    </citation>
    <scope>NUCLEOTIDE SEQUENCE</scope>
</reference>
<proteinExistence type="predicted"/>
<accession>T1BG19</accession>
<dbReference type="InterPro" id="IPR010359">
    <property type="entry name" value="IrrE_HExxH"/>
</dbReference>
<name>T1BG19_9ZZZZ</name>
<reference evidence="2" key="1">
    <citation type="submission" date="2013-08" db="EMBL/GenBank/DDBJ databases">
        <authorList>
            <person name="Mendez C."/>
            <person name="Richter M."/>
            <person name="Ferrer M."/>
            <person name="Sanchez J."/>
        </authorList>
    </citation>
    <scope>NUCLEOTIDE SEQUENCE</scope>
</reference>
<dbReference type="Pfam" id="PF06114">
    <property type="entry name" value="Peptidase_M78"/>
    <property type="match status" value="1"/>
</dbReference>
<dbReference type="AlphaFoldDB" id="T1BG19"/>
<feature type="non-terminal residue" evidence="2">
    <location>
        <position position="1"/>
    </location>
</feature>
<comment type="caution">
    <text evidence="2">The sequence shown here is derived from an EMBL/GenBank/DDBJ whole genome shotgun (WGS) entry which is preliminary data.</text>
</comment>
<dbReference type="EMBL" id="AUZY01006977">
    <property type="protein sequence ID" value="EQD52054.1"/>
    <property type="molecule type" value="Genomic_DNA"/>
</dbReference>
<organism evidence="2">
    <name type="scientific">mine drainage metagenome</name>
    <dbReference type="NCBI Taxonomy" id="410659"/>
    <lineage>
        <taxon>unclassified sequences</taxon>
        <taxon>metagenomes</taxon>
        <taxon>ecological metagenomes</taxon>
    </lineage>
</organism>
<gene>
    <name evidence="2" type="ORF">B1B_10743</name>
</gene>
<protein>
    <submittedName>
        <fullName evidence="2">Protein containing DUF955</fullName>
    </submittedName>
</protein>
<feature type="domain" description="IrrE N-terminal-like" evidence="1">
    <location>
        <begin position="28"/>
        <end position="77"/>
    </location>
</feature>
<evidence type="ECO:0000313" key="2">
    <source>
        <dbReference type="EMBL" id="EQD52054.1"/>
    </source>
</evidence>
<evidence type="ECO:0000259" key="1">
    <source>
        <dbReference type="Pfam" id="PF06114"/>
    </source>
</evidence>
<sequence>QLLARAAAAGFSVDFLELRGQRHGDCSHTLRRIRIDSRLGLAQTVKTLTHELAHMLLHGDDFQGSRALAELEAESVAYVACQDLGIDSSCYSFGYVTSWAGGGVEAVQSIALSGARITAAAGQILEPSMATLRTQMGPSQLVTAAGDRHPTRAGA</sequence>